<protein>
    <submittedName>
        <fullName evidence="1">Uncharacterized protein</fullName>
    </submittedName>
</protein>
<name>A0A6J5L4Y6_9CAUD</name>
<reference evidence="1" key="1">
    <citation type="submission" date="2020-04" db="EMBL/GenBank/DDBJ databases">
        <authorList>
            <person name="Chiriac C."/>
            <person name="Salcher M."/>
            <person name="Ghai R."/>
            <person name="Kavagutti S V."/>
        </authorList>
    </citation>
    <scope>NUCLEOTIDE SEQUENCE</scope>
</reference>
<accession>A0A6J5L4Y6</accession>
<proteinExistence type="predicted"/>
<evidence type="ECO:0000313" key="1">
    <source>
        <dbReference type="EMBL" id="CAB4128393.1"/>
    </source>
</evidence>
<dbReference type="EMBL" id="LR796233">
    <property type="protein sequence ID" value="CAB4128393.1"/>
    <property type="molecule type" value="Genomic_DNA"/>
</dbReference>
<organism evidence="1">
    <name type="scientific">uncultured Caudovirales phage</name>
    <dbReference type="NCBI Taxonomy" id="2100421"/>
    <lineage>
        <taxon>Viruses</taxon>
        <taxon>Duplodnaviria</taxon>
        <taxon>Heunggongvirae</taxon>
        <taxon>Uroviricota</taxon>
        <taxon>Caudoviricetes</taxon>
        <taxon>Peduoviridae</taxon>
        <taxon>Maltschvirus</taxon>
        <taxon>Maltschvirus maltsch</taxon>
    </lineage>
</organism>
<gene>
    <name evidence="1" type="ORF">UFOVP112_26</name>
</gene>
<sequence>MAVLTDWFPKKIKPAHLGFYEVNMDSWPWPTMVEWTKDGWATDIKIREWRGLTEPVEYITIED</sequence>